<dbReference type="Proteomes" id="UP000798662">
    <property type="component" value="Chromosome 2"/>
</dbReference>
<reference evidence="1" key="1">
    <citation type="submission" date="2019-11" db="EMBL/GenBank/DDBJ databases">
        <title>Nori genome reveals adaptations in red seaweeds to the harsh intertidal environment.</title>
        <authorList>
            <person name="Wang D."/>
            <person name="Mao Y."/>
        </authorList>
    </citation>
    <scope>NUCLEOTIDE SEQUENCE</scope>
    <source>
        <tissue evidence="1">Gametophyte</tissue>
    </source>
</reference>
<accession>A0ACC3C9U1</accession>
<evidence type="ECO:0000313" key="2">
    <source>
        <dbReference type="Proteomes" id="UP000798662"/>
    </source>
</evidence>
<evidence type="ECO:0000313" key="1">
    <source>
        <dbReference type="EMBL" id="KAK1866562.1"/>
    </source>
</evidence>
<gene>
    <name evidence="1" type="ORF">I4F81_009078</name>
</gene>
<sequence length="222" mass="24529">MEGRMLKAQVEDIHRSATLPEGAKVFRVCIPCANALLERMNGKEESHTVALIPQIEDALEPMSSEKAARLRSVRLQRTLFLVLRRLLLASHFGAKLTLPDRTTVIVSPLLLMYMCDYPEERSVTGLKNHGSDFDCTQCMSASDVSCTSAGLGHPNRPVLPTVDSQIKAATIVQTRGYTRSVRDLMKRFGIRASVPVLAASARLGSGPRQLYKAMAFDELRKC</sequence>
<proteinExistence type="predicted"/>
<dbReference type="EMBL" id="CM020619">
    <property type="protein sequence ID" value="KAK1866562.1"/>
    <property type="molecule type" value="Genomic_DNA"/>
</dbReference>
<name>A0ACC3C9U1_PYRYE</name>
<protein>
    <submittedName>
        <fullName evidence="1">Uncharacterized protein</fullName>
    </submittedName>
</protein>
<comment type="caution">
    <text evidence="1">The sequence shown here is derived from an EMBL/GenBank/DDBJ whole genome shotgun (WGS) entry which is preliminary data.</text>
</comment>
<keyword evidence="2" id="KW-1185">Reference proteome</keyword>
<organism evidence="1 2">
    <name type="scientific">Pyropia yezoensis</name>
    <name type="common">Susabi-nori</name>
    <name type="synonym">Porphyra yezoensis</name>
    <dbReference type="NCBI Taxonomy" id="2788"/>
    <lineage>
        <taxon>Eukaryota</taxon>
        <taxon>Rhodophyta</taxon>
        <taxon>Bangiophyceae</taxon>
        <taxon>Bangiales</taxon>
        <taxon>Bangiaceae</taxon>
        <taxon>Pyropia</taxon>
    </lineage>
</organism>